<dbReference type="RefSeq" id="WP_092101013.1">
    <property type="nucleotide sequence ID" value="NZ_FOOT01000003.1"/>
</dbReference>
<dbReference type="OrthoDB" id="853957at2"/>
<keyword evidence="1" id="KW-0472">Membrane</keyword>
<evidence type="ECO:0000256" key="1">
    <source>
        <dbReference type="SAM" id="Phobius"/>
    </source>
</evidence>
<feature type="transmembrane region" description="Helical" evidence="1">
    <location>
        <begin position="7"/>
        <end position="27"/>
    </location>
</feature>
<protein>
    <recommendedName>
        <fullName evidence="4">DUF5668 domain-containing protein</fullName>
    </recommendedName>
</protein>
<keyword evidence="3" id="KW-1185">Reference proteome</keyword>
<dbReference type="STRING" id="1436961.SAMN05421739_103335"/>
<reference evidence="3" key="1">
    <citation type="submission" date="2016-10" db="EMBL/GenBank/DDBJ databases">
        <authorList>
            <person name="Varghese N."/>
            <person name="Submissions S."/>
        </authorList>
    </citation>
    <scope>NUCLEOTIDE SEQUENCE [LARGE SCALE GENOMIC DNA]</scope>
    <source>
        <strain evidence="3">LP51</strain>
    </source>
</reference>
<sequence>MRLKNKYYKIAFWGFVLSLLLQLILFIAFDPYLAAVVSPFYPVWFILFVVGWRKEHPRR</sequence>
<keyword evidence="1" id="KW-1133">Transmembrane helix</keyword>
<name>A0A1I2U5N8_9BACT</name>
<evidence type="ECO:0000313" key="3">
    <source>
        <dbReference type="Proteomes" id="UP000198724"/>
    </source>
</evidence>
<organism evidence="2 3">
    <name type="scientific">Pontibacter chinhatensis</name>
    <dbReference type="NCBI Taxonomy" id="1436961"/>
    <lineage>
        <taxon>Bacteria</taxon>
        <taxon>Pseudomonadati</taxon>
        <taxon>Bacteroidota</taxon>
        <taxon>Cytophagia</taxon>
        <taxon>Cytophagales</taxon>
        <taxon>Hymenobacteraceae</taxon>
        <taxon>Pontibacter</taxon>
    </lineage>
</organism>
<gene>
    <name evidence="2" type="ORF">SAMN05421739_103335</name>
</gene>
<evidence type="ECO:0008006" key="4">
    <source>
        <dbReference type="Google" id="ProtNLM"/>
    </source>
</evidence>
<feature type="transmembrane region" description="Helical" evidence="1">
    <location>
        <begin position="33"/>
        <end position="52"/>
    </location>
</feature>
<evidence type="ECO:0000313" key="2">
    <source>
        <dbReference type="EMBL" id="SFG70126.1"/>
    </source>
</evidence>
<accession>A0A1I2U5N8</accession>
<dbReference type="AlphaFoldDB" id="A0A1I2U5N8"/>
<proteinExistence type="predicted"/>
<keyword evidence="1" id="KW-0812">Transmembrane</keyword>
<dbReference type="EMBL" id="FOOT01000003">
    <property type="protein sequence ID" value="SFG70126.1"/>
    <property type="molecule type" value="Genomic_DNA"/>
</dbReference>
<dbReference type="Proteomes" id="UP000198724">
    <property type="component" value="Unassembled WGS sequence"/>
</dbReference>